<dbReference type="GO" id="GO:0003700">
    <property type="term" value="F:DNA-binding transcription factor activity"/>
    <property type="evidence" value="ECO:0007669"/>
    <property type="project" value="InterPro"/>
</dbReference>
<organism evidence="2">
    <name type="scientific">hydrothermal vent metagenome</name>
    <dbReference type="NCBI Taxonomy" id="652676"/>
    <lineage>
        <taxon>unclassified sequences</taxon>
        <taxon>metagenomes</taxon>
        <taxon>ecological metagenomes</taxon>
    </lineage>
</organism>
<dbReference type="PROSITE" id="PS50987">
    <property type="entry name" value="HTH_ARSR_2"/>
    <property type="match status" value="1"/>
</dbReference>
<dbReference type="CDD" id="cd00090">
    <property type="entry name" value="HTH_ARSR"/>
    <property type="match status" value="1"/>
</dbReference>
<dbReference type="Gene3D" id="1.10.10.10">
    <property type="entry name" value="Winged helix-like DNA-binding domain superfamily/Winged helix DNA-binding domain"/>
    <property type="match status" value="1"/>
</dbReference>
<accession>A0A3B0ZYM5</accession>
<sequence length="108" mass="12363">MADSTRRAILTRLAAGDAVVTELAEPFEMSLPAISKHLTVLEKAGLLQWHKDGRISRCELNAEPLENVSQWISFYKRFLNNQFDSFAQYLEKNKKSPNKPNDKSIKKK</sequence>
<dbReference type="InterPro" id="IPR036388">
    <property type="entry name" value="WH-like_DNA-bd_sf"/>
</dbReference>
<dbReference type="AlphaFoldDB" id="A0A3B0ZYM5"/>
<dbReference type="SUPFAM" id="SSF46785">
    <property type="entry name" value="Winged helix' DNA-binding domain"/>
    <property type="match status" value="1"/>
</dbReference>
<dbReference type="InterPro" id="IPR011991">
    <property type="entry name" value="ArsR-like_HTH"/>
</dbReference>
<reference evidence="2" key="1">
    <citation type="submission" date="2018-06" db="EMBL/GenBank/DDBJ databases">
        <authorList>
            <person name="Zhirakovskaya E."/>
        </authorList>
    </citation>
    <scope>NUCLEOTIDE SEQUENCE</scope>
</reference>
<name>A0A3B0ZYM5_9ZZZZ</name>
<gene>
    <name evidence="2" type="ORF">MNBD_GAMMA22-2611</name>
</gene>
<dbReference type="NCBIfam" id="NF033788">
    <property type="entry name" value="HTH_metalloreg"/>
    <property type="match status" value="1"/>
</dbReference>
<dbReference type="Pfam" id="PF01022">
    <property type="entry name" value="HTH_5"/>
    <property type="match status" value="1"/>
</dbReference>
<dbReference type="SMART" id="SM00418">
    <property type="entry name" value="HTH_ARSR"/>
    <property type="match status" value="1"/>
</dbReference>
<feature type="domain" description="HTH arsR-type" evidence="1">
    <location>
        <begin position="1"/>
        <end position="80"/>
    </location>
</feature>
<evidence type="ECO:0000259" key="1">
    <source>
        <dbReference type="PROSITE" id="PS50987"/>
    </source>
</evidence>
<dbReference type="EMBL" id="UOFS01000006">
    <property type="protein sequence ID" value="VAW91059.1"/>
    <property type="molecule type" value="Genomic_DNA"/>
</dbReference>
<dbReference type="PANTHER" id="PTHR38600">
    <property type="entry name" value="TRANSCRIPTIONAL REGULATORY PROTEIN"/>
    <property type="match status" value="1"/>
</dbReference>
<protein>
    <submittedName>
        <fullName evidence="2">Transcriptional regulator, ArsR family</fullName>
    </submittedName>
</protein>
<dbReference type="PANTHER" id="PTHR38600:SF2">
    <property type="entry name" value="SLL0088 PROTEIN"/>
    <property type="match status" value="1"/>
</dbReference>
<proteinExistence type="predicted"/>
<dbReference type="InterPro" id="IPR036390">
    <property type="entry name" value="WH_DNA-bd_sf"/>
</dbReference>
<dbReference type="InterPro" id="IPR001845">
    <property type="entry name" value="HTH_ArsR_DNA-bd_dom"/>
</dbReference>
<evidence type="ECO:0000313" key="2">
    <source>
        <dbReference type="EMBL" id="VAW91059.1"/>
    </source>
</evidence>